<protein>
    <submittedName>
        <fullName evidence="1">Uncharacterized protein</fullName>
    </submittedName>
</protein>
<sequence length="69" mass="7523">MFDAQTTALLRAVLDDVCQTVSRYETGTRTHVAAKILEAARQGEATADSLMQVGRKALSERRRCGGDEP</sequence>
<keyword evidence="2" id="KW-1185">Reference proteome</keyword>
<evidence type="ECO:0000313" key="2">
    <source>
        <dbReference type="Proteomes" id="UP000669317"/>
    </source>
</evidence>
<dbReference type="EMBL" id="JAGIKT010000051">
    <property type="protein sequence ID" value="MBP0113840.1"/>
    <property type="molecule type" value="Genomic_DNA"/>
</dbReference>
<organism evidence="1 2">
    <name type="scientific">Bradyrhizobium vignae</name>
    <dbReference type="NCBI Taxonomy" id="1549949"/>
    <lineage>
        <taxon>Bacteria</taxon>
        <taxon>Pseudomonadati</taxon>
        <taxon>Pseudomonadota</taxon>
        <taxon>Alphaproteobacteria</taxon>
        <taxon>Hyphomicrobiales</taxon>
        <taxon>Nitrobacteraceae</taxon>
        <taxon>Bradyrhizobium</taxon>
    </lineage>
</organism>
<gene>
    <name evidence="1" type="ORF">JWS04_22665</name>
</gene>
<comment type="caution">
    <text evidence="1">The sequence shown here is derived from an EMBL/GenBank/DDBJ whole genome shotgun (WGS) entry which is preliminary data.</text>
</comment>
<name>A0ABS4A097_9BRAD</name>
<proteinExistence type="predicted"/>
<reference evidence="1 2" key="1">
    <citation type="submission" date="2021-03" db="EMBL/GenBank/DDBJ databases">
        <title>Genome Sequence of Bradyrhizobium vignae strain ISRA400.</title>
        <authorList>
            <person name="Tisa L.S."/>
            <person name="Svistoonoff S."/>
            <person name="Hocher V."/>
            <person name="Fall S."/>
            <person name="Zaiya A."/>
            <person name="Naing D."/>
            <person name="Niang N."/>
            <person name="Diouf A."/>
            <person name="Dasylva M.C."/>
            <person name="Toure O."/>
            <person name="Gueye M."/>
            <person name="Gully D."/>
            <person name="Tisseyre P."/>
            <person name="Simpson S."/>
            <person name="Morris K."/>
            <person name="Thomas W.K."/>
        </authorList>
    </citation>
    <scope>NUCLEOTIDE SEQUENCE [LARGE SCALE GENOMIC DNA]</scope>
    <source>
        <strain evidence="1 2">ISRA400</strain>
    </source>
</reference>
<accession>A0ABS4A097</accession>
<dbReference type="Proteomes" id="UP000669317">
    <property type="component" value="Unassembled WGS sequence"/>
</dbReference>
<dbReference type="RefSeq" id="WP_209295796.1">
    <property type="nucleotide sequence ID" value="NZ_JAGIKT010000051.1"/>
</dbReference>
<evidence type="ECO:0000313" key="1">
    <source>
        <dbReference type="EMBL" id="MBP0113840.1"/>
    </source>
</evidence>